<dbReference type="GeneID" id="14875477"/>
<sequence length="753" mass="86849">MNIDNNNSNNRSTLVILQVFRNNFLLKEIFGRVRKDEIRLFGARVPVCKVVNRSGIECLPKRYTQLVNDLKWVIENRYYALLLDIFQTTVNTTGTMTPDQMAATSAIEDIAVMELLLVKYKHHFINYFFAESSFSSSPLIERIIAYLDGIVRSQSKGEEIWNLVLGFIDRHYGEGMSFWGKAQSLVSSGRSNPSVLQSKLLLDHTSTNNTNDIYNVFKRAIFHNKKGVLVDILEKVGVKTLTTYLQTHRPWNIDPDISPSALEYLYRNFQMSSSSSSTKLPFIFIFAHPTIACYLTHNIDIINHHNQQEKKEQGILTSDFYRYIKAAVSIGKSPTLEPAYEQIHDCCHSLLATKKYPFDADVIGQTIESLLPVSEEVNKSIKYYKLWVYEMYHLLYTHLGYIARNAVSSKNMITLLQDNNNDRVYQYLLSRAGFGYVCSYGTLEQVQGCHLLQNDSIAPGALDKSINLKSFDLQVIKYLFPIIRQHQKSNSIFFIELETTEQAISNAIFVERWDIIEYLIIEENAPYMKHANLVFSALVAGRFELANFLVARNSNIDDHVSHIPVNSKEMISYYPRDAYFKPTLGTNKEKNYTLVRCIMERYNARVVDDQHLQVTSKSIYFSEYSPLPNCYSILLDEAVLQGDFDIFIYLYDLFNKSYIVNMDSLIEKYKFGFIAQLLERGDIPFNICRLDCYAILGTFASVEWIENILNSPNLQPLKSGTQQHLQAFKMSATTKNIDNHHKQSFIKYYQQIK</sequence>
<organism evidence="1 2">
    <name type="scientific">Cavenderia fasciculata</name>
    <name type="common">Slime mold</name>
    <name type="synonym">Dictyostelium fasciculatum</name>
    <dbReference type="NCBI Taxonomy" id="261658"/>
    <lineage>
        <taxon>Eukaryota</taxon>
        <taxon>Amoebozoa</taxon>
        <taxon>Evosea</taxon>
        <taxon>Eumycetozoa</taxon>
        <taxon>Dictyostelia</taxon>
        <taxon>Acytosteliales</taxon>
        <taxon>Cavenderiaceae</taxon>
        <taxon>Cavenderia</taxon>
    </lineage>
</organism>
<dbReference type="AlphaFoldDB" id="F4PN73"/>
<dbReference type="KEGG" id="dfa:DFA_05056"/>
<proteinExistence type="predicted"/>
<protein>
    <submittedName>
        <fullName evidence="1">Uncharacterized protein</fullName>
    </submittedName>
</protein>
<evidence type="ECO:0000313" key="1">
    <source>
        <dbReference type="EMBL" id="EGG22926.1"/>
    </source>
</evidence>
<dbReference type="Proteomes" id="UP000007797">
    <property type="component" value="Unassembled WGS sequence"/>
</dbReference>
<dbReference type="RefSeq" id="XP_004360777.1">
    <property type="nucleotide sequence ID" value="XM_004360720.1"/>
</dbReference>
<keyword evidence="2" id="KW-1185">Reference proteome</keyword>
<dbReference type="EMBL" id="GL883008">
    <property type="protein sequence ID" value="EGG22926.1"/>
    <property type="molecule type" value="Genomic_DNA"/>
</dbReference>
<accession>F4PN73</accession>
<name>F4PN73_CACFS</name>
<gene>
    <name evidence="1" type="ORF">DFA_05056</name>
</gene>
<reference evidence="2" key="1">
    <citation type="journal article" date="2011" name="Genome Res.">
        <title>Phylogeny-wide analysis of social amoeba genomes highlights ancient origins for complex intercellular communication.</title>
        <authorList>
            <person name="Heidel A.J."/>
            <person name="Lawal H.M."/>
            <person name="Felder M."/>
            <person name="Schilde C."/>
            <person name="Helps N.R."/>
            <person name="Tunggal B."/>
            <person name="Rivero F."/>
            <person name="John U."/>
            <person name="Schleicher M."/>
            <person name="Eichinger L."/>
            <person name="Platzer M."/>
            <person name="Noegel A.A."/>
            <person name="Schaap P."/>
            <person name="Gloeckner G."/>
        </authorList>
    </citation>
    <scope>NUCLEOTIDE SEQUENCE [LARGE SCALE GENOMIC DNA]</scope>
    <source>
        <strain evidence="2">SH3</strain>
    </source>
</reference>
<evidence type="ECO:0000313" key="2">
    <source>
        <dbReference type="Proteomes" id="UP000007797"/>
    </source>
</evidence>